<gene>
    <name evidence="2" type="ORF">ENS64_02400</name>
</gene>
<proteinExistence type="predicted"/>
<evidence type="ECO:0000256" key="1">
    <source>
        <dbReference type="SAM" id="Phobius"/>
    </source>
</evidence>
<dbReference type="EMBL" id="DSVQ01000006">
    <property type="protein sequence ID" value="HGT38109.1"/>
    <property type="molecule type" value="Genomic_DNA"/>
</dbReference>
<protein>
    <recommendedName>
        <fullName evidence="3">Type II secretion system protein</fullName>
    </recommendedName>
</protein>
<name>A0A7C4QPN4_9PLAN</name>
<sequence>MSLPCRTILHASGLFPRRLARVPRRTIAAHPLFVLHRGRSAPRTIAPRHKAGFTIVELVLALGLLMVFCAVFVPVLAAITRERRAAAQEQAALQHVANVLEDLTQRGYHELASGPPDVADLPAPVRSLLTEAEQALAIDTVADNPPVLRLTVSLRWRQPGNMWTRPVTLSAWVSAPAGGQP</sequence>
<organism evidence="2">
    <name type="scientific">Schlesneria paludicola</name>
    <dbReference type="NCBI Taxonomy" id="360056"/>
    <lineage>
        <taxon>Bacteria</taxon>
        <taxon>Pseudomonadati</taxon>
        <taxon>Planctomycetota</taxon>
        <taxon>Planctomycetia</taxon>
        <taxon>Planctomycetales</taxon>
        <taxon>Planctomycetaceae</taxon>
        <taxon>Schlesneria</taxon>
    </lineage>
</organism>
<evidence type="ECO:0000313" key="2">
    <source>
        <dbReference type="EMBL" id="HGT38109.1"/>
    </source>
</evidence>
<reference evidence="2" key="1">
    <citation type="journal article" date="2020" name="mSystems">
        <title>Genome- and Community-Level Interaction Insights into Carbon Utilization and Element Cycling Functions of Hydrothermarchaeota in Hydrothermal Sediment.</title>
        <authorList>
            <person name="Zhou Z."/>
            <person name="Liu Y."/>
            <person name="Xu W."/>
            <person name="Pan J."/>
            <person name="Luo Z.H."/>
            <person name="Li M."/>
        </authorList>
    </citation>
    <scope>NUCLEOTIDE SEQUENCE [LARGE SCALE GENOMIC DNA]</scope>
    <source>
        <strain evidence="2">SpSt-508</strain>
    </source>
</reference>
<evidence type="ECO:0008006" key="3">
    <source>
        <dbReference type="Google" id="ProtNLM"/>
    </source>
</evidence>
<keyword evidence="1" id="KW-0812">Transmembrane</keyword>
<keyword evidence="1" id="KW-1133">Transmembrane helix</keyword>
<comment type="caution">
    <text evidence="2">The sequence shown here is derived from an EMBL/GenBank/DDBJ whole genome shotgun (WGS) entry which is preliminary data.</text>
</comment>
<keyword evidence="1" id="KW-0472">Membrane</keyword>
<feature type="transmembrane region" description="Helical" evidence="1">
    <location>
        <begin position="58"/>
        <end position="79"/>
    </location>
</feature>
<accession>A0A7C4QPN4</accession>
<dbReference type="AlphaFoldDB" id="A0A7C4QPN4"/>